<keyword evidence="5 9" id="KW-0349">Heme</keyword>
<keyword evidence="3 9" id="KW-0813">Transport</keyword>
<dbReference type="NCBIfam" id="NF040706">
    <property type="entry name" value="photo_cyt_PufC"/>
    <property type="match status" value="1"/>
</dbReference>
<keyword evidence="8 9" id="KW-0408">Iron</keyword>
<evidence type="ECO:0000256" key="7">
    <source>
        <dbReference type="ARBA" id="ARBA00022982"/>
    </source>
</evidence>
<evidence type="ECO:0000313" key="12">
    <source>
        <dbReference type="EMBL" id="QQP87791.1"/>
    </source>
</evidence>
<evidence type="ECO:0000256" key="10">
    <source>
        <dbReference type="SAM" id="MobiDB-lite"/>
    </source>
</evidence>
<keyword evidence="6 9" id="KW-0479">Metal-binding</keyword>
<dbReference type="RefSeq" id="WP_201071633.1">
    <property type="nucleotide sequence ID" value="NZ_CP067420.1"/>
</dbReference>
<dbReference type="Pfam" id="PF02276">
    <property type="entry name" value="CytoC_RC"/>
    <property type="match status" value="1"/>
</dbReference>
<gene>
    <name evidence="12" type="ORF">IGS68_17080</name>
</gene>
<dbReference type="PIRSF" id="PIRSF000017">
    <property type="entry name" value="RC_cytochrome"/>
    <property type="match status" value="1"/>
</dbReference>
<keyword evidence="13" id="KW-1185">Reference proteome</keyword>
<evidence type="ECO:0000256" key="4">
    <source>
        <dbReference type="ARBA" id="ARBA00022531"/>
    </source>
</evidence>
<evidence type="ECO:0000256" key="11">
    <source>
        <dbReference type="SAM" id="Phobius"/>
    </source>
</evidence>
<accession>A0ABX7B0V6</accession>
<feature type="transmembrane region" description="Helical" evidence="11">
    <location>
        <begin position="13"/>
        <end position="33"/>
    </location>
</feature>
<feature type="region of interest" description="Disordered" evidence="10">
    <location>
        <begin position="356"/>
        <end position="387"/>
    </location>
</feature>
<evidence type="ECO:0000256" key="9">
    <source>
        <dbReference type="PIRNR" id="PIRNR000017"/>
    </source>
</evidence>
<keyword evidence="11" id="KW-0812">Transmembrane</keyword>
<keyword evidence="11" id="KW-0472">Membrane</keyword>
<reference evidence="12" key="1">
    <citation type="submission" date="2021-02" db="EMBL/GenBank/DDBJ databases">
        <title>Skermanella TT6 skin isolate.</title>
        <authorList>
            <person name="Lee K."/>
            <person name="Ganzorig M."/>
        </authorList>
    </citation>
    <scope>NUCLEOTIDE SEQUENCE</scope>
    <source>
        <strain evidence="12">TT6</strain>
    </source>
</reference>
<evidence type="ECO:0000256" key="1">
    <source>
        <dbReference type="ARBA" id="ARBA00003196"/>
    </source>
</evidence>
<evidence type="ECO:0000313" key="13">
    <source>
        <dbReference type="Proteomes" id="UP000595197"/>
    </source>
</evidence>
<sequence>MNKLTDREAFWDLILRIGLIAVAVFGAGMLFTIEYPPVDSVQQGFRGVGIVQTFHPDRVQAQLAANQVPEPLEPADPDSEPAREIYQNVQVLGDLTDAQFIRVMSAITEWVSPEQGCAYCHAEGEDLSSDSLYTKVVARRMLQMTRDINVNWEPHVAQTGVTCYTCHRGQPVPAAVWYNDPGPRHTPGVLGNPGGQNTVALAAGLSSLPFDPFTPYLTGGGTDASIRVNSDTALPSGNRHSIKETEWTYSLMMHMSQSLGVNCTYCHNSRSFRDWEQSSPTRATAWHGIQMVRQLNAEYIEPLQSVFPSHRLGPLGDPLKVNCTTCHAGVYKPFFGVSMLQDYPELKVAGGVTGVPVEPAPAAVPEPGPAQVPGAEGQPPPSGQPAQ</sequence>
<dbReference type="Proteomes" id="UP000595197">
    <property type="component" value="Chromosome"/>
</dbReference>
<name>A0ABX7B0V6_9PROT</name>
<evidence type="ECO:0000256" key="6">
    <source>
        <dbReference type="ARBA" id="ARBA00022723"/>
    </source>
</evidence>
<protein>
    <recommendedName>
        <fullName evidence="2 9">Photosynthetic reaction center cytochrome c subunit</fullName>
    </recommendedName>
</protein>
<evidence type="ECO:0000256" key="3">
    <source>
        <dbReference type="ARBA" id="ARBA00022448"/>
    </source>
</evidence>
<dbReference type="Gene3D" id="1.10.468.10">
    <property type="entry name" value="Photosynthetic Reaction Center, subunit C, domain 2"/>
    <property type="match status" value="2"/>
</dbReference>
<feature type="compositionally biased region" description="Pro residues" evidence="10">
    <location>
        <begin position="358"/>
        <end position="370"/>
    </location>
</feature>
<dbReference type="InterPro" id="IPR003158">
    <property type="entry name" value="Photosyn_RC_cyt_c-su"/>
</dbReference>
<feature type="compositionally biased region" description="Pro residues" evidence="10">
    <location>
        <begin position="378"/>
        <end position="387"/>
    </location>
</feature>
<evidence type="ECO:0000256" key="5">
    <source>
        <dbReference type="ARBA" id="ARBA00022617"/>
    </source>
</evidence>
<dbReference type="CDD" id="cd09224">
    <property type="entry name" value="CytoC_RC"/>
    <property type="match status" value="1"/>
</dbReference>
<comment type="PTM">
    <text evidence="9">Binds 4 heme groups per subunit.</text>
</comment>
<keyword evidence="9" id="KW-0674">Reaction center</keyword>
<keyword evidence="4 9" id="KW-0602">Photosynthesis</keyword>
<evidence type="ECO:0000256" key="8">
    <source>
        <dbReference type="ARBA" id="ARBA00023004"/>
    </source>
</evidence>
<keyword evidence="11" id="KW-1133">Transmembrane helix</keyword>
<dbReference type="EMBL" id="CP067420">
    <property type="protein sequence ID" value="QQP87791.1"/>
    <property type="molecule type" value="Genomic_DNA"/>
</dbReference>
<dbReference type="InterPro" id="IPR036280">
    <property type="entry name" value="Multihaem_cyt_sf"/>
</dbReference>
<proteinExistence type="predicted"/>
<comment type="function">
    <text evidence="1 9">The reaction center of purple bacteria contains a tightly bound cytochrome molecule which re-reduces the photo oxidized primary electron donor.</text>
</comment>
<dbReference type="SUPFAM" id="SSF48695">
    <property type="entry name" value="Multiheme cytochromes"/>
    <property type="match status" value="1"/>
</dbReference>
<dbReference type="InterPro" id="IPR023119">
    <property type="entry name" value="Multihaem_cyt_PRC_cyt_su-like"/>
</dbReference>
<evidence type="ECO:0000256" key="2">
    <source>
        <dbReference type="ARBA" id="ARBA00015978"/>
    </source>
</evidence>
<keyword evidence="7 9" id="KW-0249">Electron transport</keyword>
<organism evidence="12 13">
    <name type="scientific">Skermanella cutis</name>
    <dbReference type="NCBI Taxonomy" id="2775420"/>
    <lineage>
        <taxon>Bacteria</taxon>
        <taxon>Pseudomonadati</taxon>
        <taxon>Pseudomonadota</taxon>
        <taxon>Alphaproteobacteria</taxon>
        <taxon>Rhodospirillales</taxon>
        <taxon>Azospirillaceae</taxon>
        <taxon>Skermanella</taxon>
    </lineage>
</organism>